<evidence type="ECO:0000256" key="7">
    <source>
        <dbReference type="ARBA" id="ARBA00023235"/>
    </source>
</evidence>
<feature type="compositionally biased region" description="Basic and acidic residues" evidence="12">
    <location>
        <begin position="844"/>
        <end position="853"/>
    </location>
</feature>
<evidence type="ECO:0000256" key="12">
    <source>
        <dbReference type="SAM" id="MobiDB-lite"/>
    </source>
</evidence>
<accession>A0A0G4IN50</accession>
<dbReference type="Gene3D" id="1.10.10.160">
    <property type="match status" value="1"/>
</dbReference>
<feature type="region of interest" description="Disordered" evidence="12">
    <location>
        <begin position="716"/>
        <end position="752"/>
    </location>
</feature>
<dbReference type="InterPro" id="IPR013986">
    <property type="entry name" value="DExx_box_DNA_helicase_dom_sf"/>
</dbReference>
<evidence type="ECO:0000256" key="11">
    <source>
        <dbReference type="PROSITE-ProRule" id="PRU00560"/>
    </source>
</evidence>
<keyword evidence="4 11" id="KW-0347">Helicase</keyword>
<dbReference type="STRING" id="37360.A0A0G4IN50"/>
<protein>
    <recommendedName>
        <fullName evidence="9">DNA 3'-5' helicase</fullName>
        <ecNumber evidence="9">5.6.2.4</ecNumber>
    </recommendedName>
</protein>
<evidence type="ECO:0000256" key="10">
    <source>
        <dbReference type="ARBA" id="ARBA00048988"/>
    </source>
</evidence>
<dbReference type="Gene3D" id="3.40.50.300">
    <property type="entry name" value="P-loop containing nucleotide triphosphate hydrolases"/>
    <property type="match status" value="2"/>
</dbReference>
<evidence type="ECO:0000256" key="1">
    <source>
        <dbReference type="ARBA" id="ARBA00009922"/>
    </source>
</evidence>
<keyword evidence="2 11" id="KW-0547">Nucleotide-binding</keyword>
<dbReference type="Pfam" id="PF13361">
    <property type="entry name" value="UvrD_C"/>
    <property type="match status" value="1"/>
</dbReference>
<keyword evidence="7" id="KW-0413">Isomerase</keyword>
<evidence type="ECO:0000256" key="5">
    <source>
        <dbReference type="ARBA" id="ARBA00022840"/>
    </source>
</evidence>
<feature type="compositionally biased region" description="Polar residues" evidence="12">
    <location>
        <begin position="818"/>
        <end position="843"/>
    </location>
</feature>
<comment type="catalytic activity">
    <reaction evidence="10">
        <text>ATP + H2O = ADP + phosphate + H(+)</text>
        <dbReference type="Rhea" id="RHEA:13065"/>
        <dbReference type="ChEBI" id="CHEBI:15377"/>
        <dbReference type="ChEBI" id="CHEBI:15378"/>
        <dbReference type="ChEBI" id="CHEBI:30616"/>
        <dbReference type="ChEBI" id="CHEBI:43474"/>
        <dbReference type="ChEBI" id="CHEBI:456216"/>
        <dbReference type="EC" id="5.6.2.4"/>
    </reaction>
</comment>
<dbReference type="OrthoDB" id="1470711at2759"/>
<dbReference type="GO" id="GO:0005634">
    <property type="term" value="C:nucleus"/>
    <property type="evidence" value="ECO:0007669"/>
    <property type="project" value="TreeGrafter"/>
</dbReference>
<dbReference type="PROSITE" id="PS51217">
    <property type="entry name" value="UVRD_HELICASE_CTER"/>
    <property type="match status" value="1"/>
</dbReference>
<evidence type="ECO:0000256" key="3">
    <source>
        <dbReference type="ARBA" id="ARBA00022801"/>
    </source>
</evidence>
<reference evidence="15 16" key="1">
    <citation type="submission" date="2015-02" db="EMBL/GenBank/DDBJ databases">
        <authorList>
            <person name="Chooi Y.-H."/>
        </authorList>
    </citation>
    <scope>NUCLEOTIDE SEQUENCE [LARGE SCALE GENOMIC DNA]</scope>
    <source>
        <strain evidence="15">E3</strain>
    </source>
</reference>
<dbReference type="InterPro" id="IPR014016">
    <property type="entry name" value="UvrD-like_ATP-bd"/>
</dbReference>
<evidence type="ECO:0000313" key="16">
    <source>
        <dbReference type="Proteomes" id="UP000039324"/>
    </source>
</evidence>
<dbReference type="GO" id="GO:0016787">
    <property type="term" value="F:hydrolase activity"/>
    <property type="evidence" value="ECO:0007669"/>
    <property type="project" value="UniProtKB-UniRule"/>
</dbReference>
<dbReference type="PANTHER" id="PTHR11070">
    <property type="entry name" value="UVRD / RECB / PCRA DNA HELICASE FAMILY MEMBER"/>
    <property type="match status" value="1"/>
</dbReference>
<sequence length="870" mass="96018">METFRSRPDASKWAVTPSKASAPAASPPRIPRSLLVNLNPEQLRAVKYDGASPLIIVAGAGSGKTATLTMRIADLISTRHVSPEQILAVTFTRKAGDEMRARLHSSGLGALAGRVRACNFHQLCLSILKEHFRDAGFAQTPQVLSRDTQRRIVREAILHWKTAHKSDRLNVGVTVSDDDMSDASNEGDRDKASPGVSTRDINYFCDFIGKAKARRQKPNEFVDDHANIYAHYLQSLKSGGQLDFQDFVPLTIRLLKCRPNILHSLRQRWLHIIVDEYQDVSDDQFELIQLLVGSSGHLTVCGDDDQSIYAFRFGTSQSFNLLKSSYPKHELVMLTETYRSSPEIVQLASKVINHNKNRTSKAIVTTKPSSSPVMFRICGDFGAEVRDVVSQIRRLVDVNHMQLSDIAILCRTRSPLVFFARALQEALIPFEAARDEKETSGREAKQSKQVLDMIAYCHLICDPPVRQEEIDAAFLRVVNVPKRQIGKSTVDMIVNKQKQQKDMSLLKVASRLISSSDLPARARKSLSDFLSLIRVLKSQCRSKPNVETIKKIDAGTGYSAKTKMKGDLIGLIEVAQRADHAKATLAEMCEMCKASPMTPATSRNAVTLSTIHQAKGKEWTCVFVVQFNEGVIPVEFRITDQSHVASPKQASQEELLHQSHEHIEEERRICYVGLTRAKTHLFLSATKMDAKGSNSVPSRFVQEFPEQLVAPWPGAANVQCTTPKAPPHSESSRAPSSAEGQRALASGASKPTFTGFQTAASLRGQQGLQPAASAPSQPFRPPTLLPSGSAFPTSGGTFQAGVRTLSQRMPMATPSARPMSSYQRLQETSNLPQQVPTAGPTGQSERRPNDVKRPAPVIRSFVPPSKRHFI</sequence>
<evidence type="ECO:0000259" key="13">
    <source>
        <dbReference type="PROSITE" id="PS51198"/>
    </source>
</evidence>
<dbReference type="PANTHER" id="PTHR11070:SF2">
    <property type="entry name" value="ATP-DEPENDENT DNA HELICASE SRS2"/>
    <property type="match status" value="1"/>
</dbReference>
<dbReference type="Pfam" id="PF00580">
    <property type="entry name" value="UvrD-helicase"/>
    <property type="match status" value="1"/>
</dbReference>
<organism evidence="15 16">
    <name type="scientific">Plasmodiophora brassicae</name>
    <name type="common">Clubroot disease agent</name>
    <dbReference type="NCBI Taxonomy" id="37360"/>
    <lineage>
        <taxon>Eukaryota</taxon>
        <taxon>Sar</taxon>
        <taxon>Rhizaria</taxon>
        <taxon>Endomyxa</taxon>
        <taxon>Phytomyxea</taxon>
        <taxon>Plasmodiophorida</taxon>
        <taxon>Plasmodiophoridae</taxon>
        <taxon>Plasmodiophora</taxon>
    </lineage>
</organism>
<comment type="similarity">
    <text evidence="1">Belongs to the helicase family. UvrD subfamily.</text>
</comment>
<feature type="region of interest" description="Disordered" evidence="12">
    <location>
        <begin position="1"/>
        <end position="27"/>
    </location>
</feature>
<evidence type="ECO:0000256" key="8">
    <source>
        <dbReference type="ARBA" id="ARBA00034617"/>
    </source>
</evidence>
<evidence type="ECO:0000259" key="14">
    <source>
        <dbReference type="PROSITE" id="PS51217"/>
    </source>
</evidence>
<feature type="domain" description="UvrD-like helicase ATP-binding" evidence="13">
    <location>
        <begin position="37"/>
        <end position="341"/>
    </location>
</feature>
<dbReference type="GO" id="GO:0003677">
    <property type="term" value="F:DNA binding"/>
    <property type="evidence" value="ECO:0007669"/>
    <property type="project" value="UniProtKB-KW"/>
</dbReference>
<evidence type="ECO:0000256" key="2">
    <source>
        <dbReference type="ARBA" id="ARBA00022741"/>
    </source>
</evidence>
<feature type="binding site" evidence="11">
    <location>
        <begin position="58"/>
        <end position="65"/>
    </location>
    <ligand>
        <name>ATP</name>
        <dbReference type="ChEBI" id="CHEBI:30616"/>
    </ligand>
</feature>
<evidence type="ECO:0000256" key="4">
    <source>
        <dbReference type="ARBA" id="ARBA00022806"/>
    </source>
</evidence>
<dbReference type="EMBL" id="CDSF01000068">
    <property type="protein sequence ID" value="CEO96630.1"/>
    <property type="molecule type" value="Genomic_DNA"/>
</dbReference>
<name>A0A0G4IN50_PLABS</name>
<proteinExistence type="inferred from homology"/>
<keyword evidence="5 11" id="KW-0067">ATP-binding</keyword>
<feature type="region of interest" description="Disordered" evidence="12">
    <location>
        <begin position="810"/>
        <end position="870"/>
    </location>
</feature>
<keyword evidence="3 11" id="KW-0378">Hydrolase</keyword>
<feature type="domain" description="UvrD-like helicase C-terminal" evidence="14">
    <location>
        <begin position="342"/>
        <end position="616"/>
    </location>
</feature>
<dbReference type="PROSITE" id="PS51198">
    <property type="entry name" value="UVRD_HELICASE_ATP_BIND"/>
    <property type="match status" value="1"/>
</dbReference>
<feature type="compositionally biased region" description="Basic and acidic residues" evidence="12">
    <location>
        <begin position="1"/>
        <end position="10"/>
    </location>
</feature>
<feature type="region of interest" description="Disordered" evidence="12">
    <location>
        <begin position="174"/>
        <end position="195"/>
    </location>
</feature>
<dbReference type="GO" id="GO:0000725">
    <property type="term" value="P:recombinational repair"/>
    <property type="evidence" value="ECO:0007669"/>
    <property type="project" value="TreeGrafter"/>
</dbReference>
<dbReference type="InterPro" id="IPR014017">
    <property type="entry name" value="DNA_helicase_UvrD-like_C"/>
</dbReference>
<evidence type="ECO:0000313" key="15">
    <source>
        <dbReference type="EMBL" id="CEO96630.1"/>
    </source>
</evidence>
<dbReference type="Proteomes" id="UP000039324">
    <property type="component" value="Unassembled WGS sequence"/>
</dbReference>
<dbReference type="SUPFAM" id="SSF52540">
    <property type="entry name" value="P-loop containing nucleoside triphosphate hydrolases"/>
    <property type="match status" value="1"/>
</dbReference>
<dbReference type="GO" id="GO:0043138">
    <property type="term" value="F:3'-5' DNA helicase activity"/>
    <property type="evidence" value="ECO:0007669"/>
    <property type="project" value="UniProtKB-EC"/>
</dbReference>
<dbReference type="InterPro" id="IPR000212">
    <property type="entry name" value="DNA_helicase_UvrD/REP"/>
</dbReference>
<evidence type="ECO:0000256" key="9">
    <source>
        <dbReference type="ARBA" id="ARBA00034808"/>
    </source>
</evidence>
<comment type="catalytic activity">
    <reaction evidence="8">
        <text>Couples ATP hydrolysis with the unwinding of duplex DNA by translocating in the 3'-5' direction.</text>
        <dbReference type="EC" id="5.6.2.4"/>
    </reaction>
</comment>
<dbReference type="GO" id="GO:0005524">
    <property type="term" value="F:ATP binding"/>
    <property type="evidence" value="ECO:0007669"/>
    <property type="project" value="UniProtKB-UniRule"/>
</dbReference>
<feature type="region of interest" description="Disordered" evidence="12">
    <location>
        <begin position="764"/>
        <end position="798"/>
    </location>
</feature>
<dbReference type="OMA" id="DYPDATT"/>
<keyword evidence="16" id="KW-1185">Reference proteome</keyword>
<dbReference type="Gene3D" id="1.10.486.10">
    <property type="entry name" value="PCRA, domain 4"/>
    <property type="match status" value="1"/>
</dbReference>
<dbReference type="InterPro" id="IPR027417">
    <property type="entry name" value="P-loop_NTPase"/>
</dbReference>
<evidence type="ECO:0000256" key="6">
    <source>
        <dbReference type="ARBA" id="ARBA00023125"/>
    </source>
</evidence>
<dbReference type="CDD" id="cd17932">
    <property type="entry name" value="DEXQc_UvrD"/>
    <property type="match status" value="1"/>
</dbReference>
<keyword evidence="6" id="KW-0238">DNA-binding</keyword>
<dbReference type="EC" id="5.6.2.4" evidence="9"/>
<gene>
    <name evidence="15" type="ORF">PBRA_005239</name>
</gene>
<dbReference type="AlphaFoldDB" id="A0A0G4IN50"/>